<name>A0A0L0W3B7_9BASI</name>
<feature type="region of interest" description="Disordered" evidence="2">
    <location>
        <begin position="343"/>
        <end position="375"/>
    </location>
</feature>
<comment type="caution">
    <text evidence="3">The sequence shown here is derived from an EMBL/GenBank/DDBJ whole genome shotgun (WGS) entry which is preliminary data.</text>
</comment>
<dbReference type="EMBL" id="AJIL01000005">
    <property type="protein sequence ID" value="KNF05996.1"/>
    <property type="molecule type" value="Genomic_DNA"/>
</dbReference>
<evidence type="ECO:0000256" key="1">
    <source>
        <dbReference type="SAM" id="Coils"/>
    </source>
</evidence>
<gene>
    <name evidence="3" type="ORF">PSTG_00988</name>
</gene>
<evidence type="ECO:0000313" key="4">
    <source>
        <dbReference type="Proteomes" id="UP000054564"/>
    </source>
</evidence>
<dbReference type="AlphaFoldDB" id="A0A0L0W3B7"/>
<feature type="coiled-coil region" evidence="1">
    <location>
        <begin position="312"/>
        <end position="339"/>
    </location>
</feature>
<organism evidence="3 4">
    <name type="scientific">Puccinia striiformis f. sp. tritici PST-78</name>
    <dbReference type="NCBI Taxonomy" id="1165861"/>
    <lineage>
        <taxon>Eukaryota</taxon>
        <taxon>Fungi</taxon>
        <taxon>Dikarya</taxon>
        <taxon>Basidiomycota</taxon>
        <taxon>Pucciniomycotina</taxon>
        <taxon>Pucciniomycetes</taxon>
        <taxon>Pucciniales</taxon>
        <taxon>Pucciniaceae</taxon>
        <taxon>Puccinia</taxon>
    </lineage>
</organism>
<sequence length="483" mass="53633">MSQTAVLVEQEGLTGVNLSNRLASSEVADQVHKLSFLPSRSCLSSGTPVIDISEPPHLHLKSAIVADTEDIQDLYPSPSGSPQNKQLNLGTEEDEIKPSNSTASSFKSVVSDTQSQNPIIIHSSSSPDSNYIMGNDDSITPKLITKKLDKLNFTDWRWAIFNALSCKDLDGLVVKEHSDKVKADPNYDKNCKAVSSFIRLHLTTQNLERFVKDLYVHDPKRLWDDIINHFAAKNLENTSSFFDRIFETQFVDHLMEDSVNSFRHVSRQLREIGTKLDLPSIETVMSFYVLRRLPPSYATFRTLHYSKQTGDFIDLDDLLSELEKEMKRQKESQLQLLNQSTALSATHPTPNPNKPKQPRVNCSNGVHNPEANHPEADCFQAHPEKGVAYHQAAIDRFNFKSKPRASLSITSDGQDMIVLDSGALGHFLKHQSYFNSLSTTSSSVFGANGAAIPILGFGPATVQTALGPLHLPLAYYAPVSLCL</sequence>
<keyword evidence="1" id="KW-0175">Coiled coil</keyword>
<keyword evidence="4" id="KW-1185">Reference proteome</keyword>
<dbReference type="Proteomes" id="UP000054564">
    <property type="component" value="Unassembled WGS sequence"/>
</dbReference>
<dbReference type="OrthoDB" id="2496969at2759"/>
<evidence type="ECO:0000313" key="3">
    <source>
        <dbReference type="EMBL" id="KNF05996.1"/>
    </source>
</evidence>
<evidence type="ECO:0000256" key="2">
    <source>
        <dbReference type="SAM" id="MobiDB-lite"/>
    </source>
</evidence>
<reference evidence="4" key="1">
    <citation type="submission" date="2014-03" db="EMBL/GenBank/DDBJ databases">
        <title>The Genome Sequence of Puccinia striiformis f. sp. tritici PST-78.</title>
        <authorList>
            <consortium name="The Broad Institute Genome Sequencing Platform"/>
            <person name="Cuomo C."/>
            <person name="Hulbert S."/>
            <person name="Chen X."/>
            <person name="Walker B."/>
            <person name="Young S.K."/>
            <person name="Zeng Q."/>
            <person name="Gargeya S."/>
            <person name="Fitzgerald M."/>
            <person name="Haas B."/>
            <person name="Abouelleil A."/>
            <person name="Alvarado L."/>
            <person name="Arachchi H.M."/>
            <person name="Berlin A.M."/>
            <person name="Chapman S.B."/>
            <person name="Goldberg J."/>
            <person name="Griggs A."/>
            <person name="Gujja S."/>
            <person name="Hansen M."/>
            <person name="Howarth C."/>
            <person name="Imamovic A."/>
            <person name="Larimer J."/>
            <person name="McCowan C."/>
            <person name="Montmayeur A."/>
            <person name="Murphy C."/>
            <person name="Neiman D."/>
            <person name="Pearson M."/>
            <person name="Priest M."/>
            <person name="Roberts A."/>
            <person name="Saif S."/>
            <person name="Shea T."/>
            <person name="Sisk P."/>
            <person name="Sykes S."/>
            <person name="Wortman J."/>
            <person name="Nusbaum C."/>
            <person name="Birren B."/>
        </authorList>
    </citation>
    <scope>NUCLEOTIDE SEQUENCE [LARGE SCALE GENOMIC DNA]</scope>
    <source>
        <strain evidence="4">race PST-78</strain>
    </source>
</reference>
<proteinExistence type="predicted"/>
<dbReference type="STRING" id="1165861.A0A0L0W3B7"/>
<accession>A0A0L0W3B7</accession>
<protein>
    <submittedName>
        <fullName evidence="3">Uncharacterized protein</fullName>
    </submittedName>
</protein>